<evidence type="ECO:0000256" key="1">
    <source>
        <dbReference type="SAM" id="MobiDB-lite"/>
    </source>
</evidence>
<dbReference type="EMBL" id="JEMB01000590">
    <property type="protein sequence ID" value="KYF95910.1"/>
    <property type="molecule type" value="Genomic_DNA"/>
</dbReference>
<protein>
    <submittedName>
        <fullName evidence="2">Uncharacterized protein</fullName>
    </submittedName>
</protein>
<name>A0A150SUB9_SORCE</name>
<gene>
    <name evidence="2" type="ORF">BE17_16295</name>
</gene>
<sequence length="97" mass="10401">MVAVNCPPDEARRAFHELLTVEPLSPTVTPQLVVRAVLVFLIVTFAQYPLPHSDCSASSADIVESALFSAESSESLCSSSRGSTVQASRQHAKEAEK</sequence>
<feature type="region of interest" description="Disordered" evidence="1">
    <location>
        <begin position="74"/>
        <end position="97"/>
    </location>
</feature>
<proteinExistence type="predicted"/>
<evidence type="ECO:0000313" key="3">
    <source>
        <dbReference type="Proteomes" id="UP000075635"/>
    </source>
</evidence>
<accession>A0A150SUB9</accession>
<dbReference type="Proteomes" id="UP000075635">
    <property type="component" value="Unassembled WGS sequence"/>
</dbReference>
<comment type="caution">
    <text evidence="2">The sequence shown here is derived from an EMBL/GenBank/DDBJ whole genome shotgun (WGS) entry which is preliminary data.</text>
</comment>
<organism evidence="2 3">
    <name type="scientific">Sorangium cellulosum</name>
    <name type="common">Polyangium cellulosum</name>
    <dbReference type="NCBI Taxonomy" id="56"/>
    <lineage>
        <taxon>Bacteria</taxon>
        <taxon>Pseudomonadati</taxon>
        <taxon>Myxococcota</taxon>
        <taxon>Polyangia</taxon>
        <taxon>Polyangiales</taxon>
        <taxon>Polyangiaceae</taxon>
        <taxon>Sorangium</taxon>
    </lineage>
</organism>
<reference evidence="2 3" key="1">
    <citation type="submission" date="2014-02" db="EMBL/GenBank/DDBJ databases">
        <title>The small core and large imbalanced accessory genome model reveals a collaborative survival strategy of Sorangium cellulosum strains in nature.</title>
        <authorList>
            <person name="Han K."/>
            <person name="Peng R."/>
            <person name="Blom J."/>
            <person name="Li Y.-Z."/>
        </authorList>
    </citation>
    <scope>NUCLEOTIDE SEQUENCE [LARGE SCALE GENOMIC DNA]</scope>
    <source>
        <strain evidence="2 3">So0011-07</strain>
    </source>
</reference>
<dbReference type="AlphaFoldDB" id="A0A150SUB9"/>
<evidence type="ECO:0000313" key="2">
    <source>
        <dbReference type="EMBL" id="KYF95910.1"/>
    </source>
</evidence>